<dbReference type="PRINTS" id="PR00109">
    <property type="entry name" value="TYRKINASE"/>
</dbReference>
<feature type="region of interest" description="Disordered" evidence="8">
    <location>
        <begin position="24"/>
        <end position="47"/>
    </location>
</feature>
<accession>A0ABP1FNZ4</accession>
<evidence type="ECO:0000313" key="11">
    <source>
        <dbReference type="Proteomes" id="UP001497392"/>
    </source>
</evidence>
<sequence>MILVVQEGSVMSLLPGFASEIGASPWQPSSAHSPASSASTAMTPTPWQGTHHEAAALAQTGPAALQTPFQQAMHRTGSLQVEAVKEKGTVDSGTEEEAATQEGAFAILKGNGLMGQISLQALLDQSTAPPGFYTGGSRDMPALQDLDRAKSTSYQGVTDIDWRDVVLETKIGAGAFGNVYKATWKGRAVAVKVMLASHGEHAGELESFRQEVQVLSGLQHERIICLLGACLAPPHICIVEELANAGSLFNHLHGAKPGPTRGMPYAQLLQVALDVADALRYLHHHSYPQILHRDLKSSNVLLSGNGRAKVCDFGIAKFKDRTFVSTKHASAGTPAYMAPEMFEGKRISEKIDVFSFGILLWEMLTGQLPWGELSSPMQVIYVVGVLKKRLSVPRHSPQVLRTLIPACWQDDPDLRPTFQTVFPLLQEELEKVRAIAAS</sequence>
<dbReference type="InterPro" id="IPR001245">
    <property type="entry name" value="Ser-Thr/Tyr_kinase_cat_dom"/>
</dbReference>
<name>A0ABP1FNZ4_9CHLO</name>
<dbReference type="InterPro" id="IPR008271">
    <property type="entry name" value="Ser/Thr_kinase_AS"/>
</dbReference>
<comment type="caution">
    <text evidence="10">The sequence shown here is derived from an EMBL/GenBank/DDBJ whole genome shotgun (WGS) entry which is preliminary data.</text>
</comment>
<dbReference type="InterPro" id="IPR017441">
    <property type="entry name" value="Protein_kinase_ATP_BS"/>
</dbReference>
<dbReference type="CDD" id="cd13999">
    <property type="entry name" value="STKc_MAP3K-like"/>
    <property type="match status" value="1"/>
</dbReference>
<evidence type="ECO:0000256" key="7">
    <source>
        <dbReference type="RuleBase" id="RU000304"/>
    </source>
</evidence>
<keyword evidence="3 6" id="KW-0547">Nucleotide-binding</keyword>
<dbReference type="SMART" id="SM00220">
    <property type="entry name" value="S_TKc"/>
    <property type="match status" value="1"/>
</dbReference>
<dbReference type="InterPro" id="IPR011009">
    <property type="entry name" value="Kinase-like_dom_sf"/>
</dbReference>
<dbReference type="PROSITE" id="PS00107">
    <property type="entry name" value="PROTEIN_KINASE_ATP"/>
    <property type="match status" value="1"/>
</dbReference>
<protein>
    <submittedName>
        <fullName evidence="10">G1053 protein</fullName>
    </submittedName>
</protein>
<keyword evidence="1 7" id="KW-0723">Serine/threonine-protein kinase</keyword>
<dbReference type="Pfam" id="PF07714">
    <property type="entry name" value="PK_Tyr_Ser-Thr"/>
    <property type="match status" value="1"/>
</dbReference>
<feature type="binding site" evidence="6">
    <location>
        <position position="192"/>
    </location>
    <ligand>
        <name>ATP</name>
        <dbReference type="ChEBI" id="CHEBI:30616"/>
    </ligand>
</feature>
<evidence type="ECO:0000256" key="6">
    <source>
        <dbReference type="PROSITE-ProRule" id="PRU10141"/>
    </source>
</evidence>
<keyword evidence="5 6" id="KW-0067">ATP-binding</keyword>
<organism evidence="10 11">
    <name type="scientific">Coccomyxa viridis</name>
    <dbReference type="NCBI Taxonomy" id="1274662"/>
    <lineage>
        <taxon>Eukaryota</taxon>
        <taxon>Viridiplantae</taxon>
        <taxon>Chlorophyta</taxon>
        <taxon>core chlorophytes</taxon>
        <taxon>Trebouxiophyceae</taxon>
        <taxon>Trebouxiophyceae incertae sedis</taxon>
        <taxon>Coccomyxaceae</taxon>
        <taxon>Coccomyxa</taxon>
    </lineage>
</organism>
<gene>
    <name evidence="10" type="primary">g1053</name>
    <name evidence="10" type="ORF">VP750_LOCUS916</name>
</gene>
<feature type="domain" description="Protein kinase" evidence="9">
    <location>
        <begin position="165"/>
        <end position="429"/>
    </location>
</feature>
<evidence type="ECO:0000256" key="8">
    <source>
        <dbReference type="SAM" id="MobiDB-lite"/>
    </source>
</evidence>
<proteinExistence type="inferred from homology"/>
<evidence type="ECO:0000256" key="1">
    <source>
        <dbReference type="ARBA" id="ARBA00022527"/>
    </source>
</evidence>
<evidence type="ECO:0000256" key="2">
    <source>
        <dbReference type="ARBA" id="ARBA00022679"/>
    </source>
</evidence>
<dbReference type="Gene3D" id="1.10.510.10">
    <property type="entry name" value="Transferase(Phosphotransferase) domain 1"/>
    <property type="match status" value="1"/>
</dbReference>
<evidence type="ECO:0000256" key="4">
    <source>
        <dbReference type="ARBA" id="ARBA00022777"/>
    </source>
</evidence>
<keyword evidence="2" id="KW-0808">Transferase</keyword>
<feature type="compositionally biased region" description="Low complexity" evidence="8">
    <location>
        <begin position="24"/>
        <end position="46"/>
    </location>
</feature>
<dbReference type="PROSITE" id="PS00108">
    <property type="entry name" value="PROTEIN_KINASE_ST"/>
    <property type="match status" value="1"/>
</dbReference>
<dbReference type="EMBL" id="CAXHTA020000002">
    <property type="protein sequence ID" value="CAL5219257.1"/>
    <property type="molecule type" value="Genomic_DNA"/>
</dbReference>
<dbReference type="SUPFAM" id="SSF56112">
    <property type="entry name" value="Protein kinase-like (PK-like)"/>
    <property type="match status" value="1"/>
</dbReference>
<dbReference type="PANTHER" id="PTHR44329">
    <property type="entry name" value="SERINE/THREONINE-PROTEIN KINASE TNNI3K-RELATED"/>
    <property type="match status" value="1"/>
</dbReference>
<reference evidence="10 11" key="1">
    <citation type="submission" date="2024-06" db="EMBL/GenBank/DDBJ databases">
        <authorList>
            <person name="Kraege A."/>
            <person name="Thomma B."/>
        </authorList>
    </citation>
    <scope>NUCLEOTIDE SEQUENCE [LARGE SCALE GENOMIC DNA]</scope>
</reference>
<dbReference type="InterPro" id="IPR051681">
    <property type="entry name" value="Ser/Thr_Kinases-Pseudokinases"/>
</dbReference>
<evidence type="ECO:0000256" key="3">
    <source>
        <dbReference type="ARBA" id="ARBA00022741"/>
    </source>
</evidence>
<keyword evidence="4" id="KW-0418">Kinase</keyword>
<evidence type="ECO:0000313" key="10">
    <source>
        <dbReference type="EMBL" id="CAL5219257.1"/>
    </source>
</evidence>
<evidence type="ECO:0000259" key="9">
    <source>
        <dbReference type="PROSITE" id="PS50011"/>
    </source>
</evidence>
<dbReference type="PROSITE" id="PS50011">
    <property type="entry name" value="PROTEIN_KINASE_DOM"/>
    <property type="match status" value="1"/>
</dbReference>
<keyword evidence="11" id="KW-1185">Reference proteome</keyword>
<dbReference type="PANTHER" id="PTHR44329:SF298">
    <property type="entry name" value="MIXED LINEAGE KINASE DOMAIN-LIKE PROTEIN"/>
    <property type="match status" value="1"/>
</dbReference>
<evidence type="ECO:0000256" key="5">
    <source>
        <dbReference type="ARBA" id="ARBA00022840"/>
    </source>
</evidence>
<dbReference type="InterPro" id="IPR000719">
    <property type="entry name" value="Prot_kinase_dom"/>
</dbReference>
<comment type="similarity">
    <text evidence="7">Belongs to the protein kinase superfamily.</text>
</comment>
<dbReference type="Proteomes" id="UP001497392">
    <property type="component" value="Unassembled WGS sequence"/>
</dbReference>
<dbReference type="Gene3D" id="3.30.200.20">
    <property type="entry name" value="Phosphorylase Kinase, domain 1"/>
    <property type="match status" value="1"/>
</dbReference>